<feature type="domain" description="GST C-terminal" evidence="2">
    <location>
        <begin position="77"/>
        <end position="227"/>
    </location>
</feature>
<protein>
    <recommendedName>
        <fullName evidence="5">Glutathione S-transferase</fullName>
    </recommendedName>
</protein>
<dbReference type="SUPFAM" id="SSF47616">
    <property type="entry name" value="GST C-terminal domain-like"/>
    <property type="match status" value="1"/>
</dbReference>
<dbReference type="Proteomes" id="UP001165122">
    <property type="component" value="Unassembled WGS sequence"/>
</dbReference>
<dbReference type="AlphaFoldDB" id="A0A9W7L062"/>
<feature type="domain" description="GST N-terminal" evidence="1">
    <location>
        <begin position="1"/>
        <end position="75"/>
    </location>
</feature>
<dbReference type="Pfam" id="PF14497">
    <property type="entry name" value="GST_C_3"/>
    <property type="match status" value="1"/>
</dbReference>
<organism evidence="3 4">
    <name type="scientific">Triparma laevis f. longispina</name>
    <dbReference type="NCBI Taxonomy" id="1714387"/>
    <lineage>
        <taxon>Eukaryota</taxon>
        <taxon>Sar</taxon>
        <taxon>Stramenopiles</taxon>
        <taxon>Ochrophyta</taxon>
        <taxon>Bolidophyceae</taxon>
        <taxon>Parmales</taxon>
        <taxon>Triparmaceae</taxon>
        <taxon>Triparma</taxon>
    </lineage>
</organism>
<evidence type="ECO:0000259" key="2">
    <source>
        <dbReference type="PROSITE" id="PS50405"/>
    </source>
</evidence>
<evidence type="ECO:0000313" key="4">
    <source>
        <dbReference type="Proteomes" id="UP001165122"/>
    </source>
</evidence>
<dbReference type="PROSITE" id="PS50405">
    <property type="entry name" value="GST_CTER"/>
    <property type="match status" value="1"/>
</dbReference>
<dbReference type="SUPFAM" id="SSF52833">
    <property type="entry name" value="Thioredoxin-like"/>
    <property type="match status" value="1"/>
</dbReference>
<dbReference type="PROSITE" id="PS50404">
    <property type="entry name" value="GST_NTER"/>
    <property type="match status" value="1"/>
</dbReference>
<dbReference type="InterPro" id="IPR004045">
    <property type="entry name" value="Glutathione_S-Trfase_N"/>
</dbReference>
<evidence type="ECO:0000313" key="3">
    <source>
        <dbReference type="EMBL" id="GMI18393.1"/>
    </source>
</evidence>
<evidence type="ECO:0008006" key="5">
    <source>
        <dbReference type="Google" id="ProtNLM"/>
    </source>
</evidence>
<dbReference type="InterPro" id="IPR036249">
    <property type="entry name" value="Thioredoxin-like_sf"/>
</dbReference>
<dbReference type="InterPro" id="IPR036282">
    <property type="entry name" value="Glutathione-S-Trfase_C_sf"/>
</dbReference>
<dbReference type="PANTHER" id="PTHR11571:SF260">
    <property type="entry name" value="GLUTATHIONE S-TRANSFERASE"/>
    <property type="match status" value="1"/>
</dbReference>
<dbReference type="Gene3D" id="1.20.1050.10">
    <property type="match status" value="1"/>
</dbReference>
<reference evidence="4" key="1">
    <citation type="journal article" date="2023" name="Commun. Biol.">
        <title>Genome analysis of Parmales, the sister group of diatoms, reveals the evolutionary specialization of diatoms from phago-mixotrophs to photoautotrophs.</title>
        <authorList>
            <person name="Ban H."/>
            <person name="Sato S."/>
            <person name="Yoshikawa S."/>
            <person name="Yamada K."/>
            <person name="Nakamura Y."/>
            <person name="Ichinomiya M."/>
            <person name="Sato N."/>
            <person name="Blanc-Mathieu R."/>
            <person name="Endo H."/>
            <person name="Kuwata A."/>
            <person name="Ogata H."/>
        </authorList>
    </citation>
    <scope>NUCLEOTIDE SEQUENCE [LARGE SCALE GENOMIC DNA]</scope>
    <source>
        <strain evidence="4">NIES 3700</strain>
    </source>
</reference>
<dbReference type="InterPro" id="IPR050213">
    <property type="entry name" value="GST_superfamily"/>
</dbReference>
<accession>A0A9W7L062</accession>
<dbReference type="InterPro" id="IPR010987">
    <property type="entry name" value="Glutathione-S-Trfase_C-like"/>
</dbReference>
<keyword evidence="4" id="KW-1185">Reference proteome</keyword>
<proteinExistence type="predicted"/>
<comment type="caution">
    <text evidence="3">The sequence shown here is derived from an EMBL/GenBank/DDBJ whole genome shotgun (WGS) entry which is preliminary data.</text>
</comment>
<dbReference type="EMBL" id="BRXW01000332">
    <property type="protein sequence ID" value="GMI18393.1"/>
    <property type="molecule type" value="Genomic_DNA"/>
</dbReference>
<dbReference type="GO" id="GO:0006749">
    <property type="term" value="P:glutathione metabolic process"/>
    <property type="evidence" value="ECO:0007669"/>
    <property type="project" value="TreeGrafter"/>
</dbReference>
<sequence>MPMRNRCETSRLILEDASIPYTFEVIGWNPWIEGVKSEYPRLGKLPVLKGEGLDYELGNEQSIVRYLAKKHGYAGSSLVEESRYDEYYQQFWTTLRNNGLTHDGDSYSPSSLVGIEKRECPSYGEIRRLNDEGVVGRSLAALKVFEDALKESGTGFIVGEKISYVDLAVFYCLIELTEEDMVPDFAERFGLTELGKFIERMLKREKIRDYIFSERRMPRYKRPGYTFCSSYGSNTFNELLGSVEVTGQELSDGWKARTQEMK</sequence>
<dbReference type="GO" id="GO:0004364">
    <property type="term" value="F:glutathione transferase activity"/>
    <property type="evidence" value="ECO:0007669"/>
    <property type="project" value="TreeGrafter"/>
</dbReference>
<dbReference type="InterPro" id="IPR004046">
    <property type="entry name" value="GST_C"/>
</dbReference>
<dbReference type="OrthoDB" id="422574at2759"/>
<dbReference type="PANTHER" id="PTHR11571">
    <property type="entry name" value="GLUTATHIONE S-TRANSFERASE"/>
    <property type="match status" value="1"/>
</dbReference>
<gene>
    <name evidence="3" type="ORF">TrLO_g15663</name>
</gene>
<dbReference type="Gene3D" id="3.40.30.10">
    <property type="entry name" value="Glutaredoxin"/>
    <property type="match status" value="1"/>
</dbReference>
<evidence type="ECO:0000259" key="1">
    <source>
        <dbReference type="PROSITE" id="PS50404"/>
    </source>
</evidence>
<name>A0A9W7L062_9STRA</name>